<feature type="binding site" evidence="10">
    <location>
        <position position="9"/>
    </location>
    <ligand>
        <name>Mg(2+)</name>
        <dbReference type="ChEBI" id="CHEBI:18420"/>
    </ligand>
</feature>
<gene>
    <name evidence="11" type="ORF">OEV98_14575</name>
</gene>
<feature type="site" description="Stabilizes the phosphoryl group" evidence="9">
    <location>
        <position position="50"/>
    </location>
</feature>
<accession>A0AAE3IWN7</accession>
<feature type="binding site" evidence="10">
    <location>
        <position position="88"/>
    </location>
    <ligand>
        <name>Zn(2+)</name>
        <dbReference type="ChEBI" id="CHEBI:29105"/>
    </ligand>
</feature>
<dbReference type="Proteomes" id="UP001209318">
    <property type="component" value="Unassembled WGS sequence"/>
</dbReference>
<dbReference type="EC" id="3.1.3.-" evidence="7"/>
<dbReference type="NCBIfam" id="NF005264">
    <property type="entry name" value="PRK06769.1"/>
    <property type="match status" value="1"/>
</dbReference>
<dbReference type="SUPFAM" id="SSF56784">
    <property type="entry name" value="HAD-like"/>
    <property type="match status" value="1"/>
</dbReference>
<evidence type="ECO:0000256" key="9">
    <source>
        <dbReference type="PIRSR" id="PIRSR004682-3"/>
    </source>
</evidence>
<keyword evidence="12" id="KW-1185">Reference proteome</keyword>
<evidence type="ECO:0000256" key="10">
    <source>
        <dbReference type="PIRSR" id="PIRSR004682-4"/>
    </source>
</evidence>
<dbReference type="Gene3D" id="3.40.50.1000">
    <property type="entry name" value="HAD superfamily/HAD-like"/>
    <property type="match status" value="1"/>
</dbReference>
<dbReference type="PIRSF" id="PIRSF004682">
    <property type="entry name" value="GmhB"/>
    <property type="match status" value="1"/>
</dbReference>
<keyword evidence="3 10" id="KW-0479">Metal-binding</keyword>
<evidence type="ECO:0000256" key="2">
    <source>
        <dbReference type="ARBA" id="ARBA00022490"/>
    </source>
</evidence>
<sequence>MLVQAVFIDRDGTIGGSNQVEFPGEFQLFPKVKEALHLLKENEILIVSFTNQPGISRGEAHVEDFVKELQSIGFEHVYLCPHGQEAQCNCRKPNTGMLQQAAIDLQLDLTECIVIGDRWKDMLAAHRVHTKKILVKTGAGSEDLQKFANNEYFGEWAEVTLDYIADSFYEAVEWIVTSNTKRKRHK</sequence>
<proteinExistence type="inferred from homology"/>
<comment type="caution">
    <text evidence="11">The sequence shown here is derived from an EMBL/GenBank/DDBJ whole genome shotgun (WGS) entry which is preliminary data.</text>
</comment>
<evidence type="ECO:0000313" key="12">
    <source>
        <dbReference type="Proteomes" id="UP001209318"/>
    </source>
</evidence>
<keyword evidence="10" id="KW-0460">Magnesium</keyword>
<dbReference type="PANTHER" id="PTHR42891">
    <property type="entry name" value="D-GLYCERO-BETA-D-MANNO-HEPTOSE-1,7-BISPHOSPHATE 7-PHOSPHATASE"/>
    <property type="match status" value="1"/>
</dbReference>
<keyword evidence="4 7" id="KW-0378">Hydrolase</keyword>
<keyword evidence="10" id="KW-0862">Zinc</keyword>
<dbReference type="Pfam" id="PF13242">
    <property type="entry name" value="Hydrolase_like"/>
    <property type="match status" value="1"/>
</dbReference>
<dbReference type="NCBIfam" id="TIGR01662">
    <property type="entry name" value="HAD-SF-IIIA"/>
    <property type="match status" value="1"/>
</dbReference>
<dbReference type="EMBL" id="JAOUSF010000005">
    <property type="protein sequence ID" value="MCU9614766.1"/>
    <property type="molecule type" value="Genomic_DNA"/>
</dbReference>
<dbReference type="InterPro" id="IPR006543">
    <property type="entry name" value="Histidinol-phos"/>
</dbReference>
<feature type="binding site" evidence="10">
    <location>
        <position position="82"/>
    </location>
    <ligand>
        <name>Zn(2+)</name>
        <dbReference type="ChEBI" id="CHEBI:29105"/>
    </ligand>
</feature>
<dbReference type="NCBIfam" id="TIGR01656">
    <property type="entry name" value="Histidinol-ppas"/>
    <property type="match status" value="1"/>
</dbReference>
<comment type="subcellular location">
    <subcellularLocation>
        <location evidence="1 7">Cytoplasm</location>
    </subcellularLocation>
</comment>
<evidence type="ECO:0000256" key="4">
    <source>
        <dbReference type="ARBA" id="ARBA00022801"/>
    </source>
</evidence>
<feature type="site" description="Contributes to substrate recognition" evidence="9">
    <location>
        <position position="91"/>
    </location>
</feature>
<feature type="active site" description="Nucleophile" evidence="8">
    <location>
        <position position="11"/>
    </location>
</feature>
<feature type="binding site" evidence="10">
    <location>
        <position position="117"/>
    </location>
    <ligand>
        <name>Mg(2+)</name>
        <dbReference type="ChEBI" id="CHEBI:18420"/>
    </ligand>
</feature>
<protein>
    <recommendedName>
        <fullName evidence="6 7">D,D-heptose 1,7-bisphosphate phosphatase</fullName>
        <ecNumber evidence="7">3.1.3.-</ecNumber>
    </recommendedName>
</protein>
<name>A0AAE3IWN7_9BACI</name>
<feature type="binding site" evidence="10">
    <location>
        <position position="11"/>
    </location>
    <ligand>
        <name>Mg(2+)</name>
        <dbReference type="ChEBI" id="CHEBI:18420"/>
    </ligand>
</feature>
<keyword evidence="2 7" id="KW-0963">Cytoplasm</keyword>
<comment type="cofactor">
    <cofactor evidence="10">
        <name>Zn(2+)</name>
        <dbReference type="ChEBI" id="CHEBI:29105"/>
    </cofactor>
</comment>
<dbReference type="InterPro" id="IPR004446">
    <property type="entry name" value="Heptose_bisP_phosphatase"/>
</dbReference>
<dbReference type="PANTHER" id="PTHR42891:SF1">
    <property type="entry name" value="D-GLYCERO-BETA-D-MANNO-HEPTOSE-1,7-BISPHOSPHATE 7-PHOSPHATASE"/>
    <property type="match status" value="1"/>
</dbReference>
<evidence type="ECO:0000256" key="5">
    <source>
        <dbReference type="ARBA" id="ARBA00023277"/>
    </source>
</evidence>
<dbReference type="GO" id="GO:0046872">
    <property type="term" value="F:metal ion binding"/>
    <property type="evidence" value="ECO:0007669"/>
    <property type="project" value="UniProtKB-KW"/>
</dbReference>
<dbReference type="InterPro" id="IPR006549">
    <property type="entry name" value="HAD-SF_hydro_IIIA"/>
</dbReference>
<evidence type="ECO:0000256" key="3">
    <source>
        <dbReference type="ARBA" id="ARBA00022723"/>
    </source>
</evidence>
<evidence type="ECO:0000256" key="6">
    <source>
        <dbReference type="ARBA" id="ARBA00031828"/>
    </source>
</evidence>
<keyword evidence="5 7" id="KW-0119">Carbohydrate metabolism</keyword>
<comment type="cofactor">
    <cofactor evidence="10">
        <name>Mg(2+)</name>
        <dbReference type="ChEBI" id="CHEBI:18420"/>
    </cofactor>
</comment>
<feature type="binding site" evidence="10">
    <location>
        <position position="80"/>
    </location>
    <ligand>
        <name>Zn(2+)</name>
        <dbReference type="ChEBI" id="CHEBI:29105"/>
    </ligand>
</feature>
<dbReference type="GO" id="GO:0005975">
    <property type="term" value="P:carbohydrate metabolic process"/>
    <property type="evidence" value="ECO:0007669"/>
    <property type="project" value="InterPro"/>
</dbReference>
<feature type="site" description="Stabilizes the phosphoryl group" evidence="9">
    <location>
        <position position="92"/>
    </location>
</feature>
<dbReference type="GO" id="GO:0016791">
    <property type="term" value="F:phosphatase activity"/>
    <property type="evidence" value="ECO:0007669"/>
    <property type="project" value="InterPro"/>
</dbReference>
<dbReference type="InterPro" id="IPR023214">
    <property type="entry name" value="HAD_sf"/>
</dbReference>
<feature type="active site" description="Nucleophile" evidence="8">
    <location>
        <position position="9"/>
    </location>
</feature>
<evidence type="ECO:0000256" key="8">
    <source>
        <dbReference type="PIRSR" id="PIRSR004682-1"/>
    </source>
</evidence>
<dbReference type="InterPro" id="IPR036412">
    <property type="entry name" value="HAD-like_sf"/>
</dbReference>
<comment type="similarity">
    <text evidence="7">Belongs to the gmhB family.</text>
</comment>
<feature type="binding site" evidence="10">
    <location>
        <position position="90"/>
    </location>
    <ligand>
        <name>Zn(2+)</name>
        <dbReference type="ChEBI" id="CHEBI:29105"/>
    </ligand>
</feature>
<evidence type="ECO:0000256" key="7">
    <source>
        <dbReference type="PIRNR" id="PIRNR004682"/>
    </source>
</evidence>
<dbReference type="AlphaFoldDB" id="A0AAE3IWN7"/>
<evidence type="ECO:0000256" key="1">
    <source>
        <dbReference type="ARBA" id="ARBA00004496"/>
    </source>
</evidence>
<dbReference type="RefSeq" id="WP_263074304.1">
    <property type="nucleotide sequence ID" value="NZ_JAOUSF010000005.1"/>
</dbReference>
<reference evidence="11" key="1">
    <citation type="submission" date="2022-10" db="EMBL/GenBank/DDBJ databases">
        <title>Description of Fervidibacillus gen. nov. in the family Fervidibacillaceae fam. nov. with two species, Fervidibacillus albus sp. nov., and Fervidibacillus halotolerans sp. nov., isolated from tidal flat sediments.</title>
        <authorList>
            <person name="Kwon K.K."/>
            <person name="Yang S.-H."/>
        </authorList>
    </citation>
    <scope>NUCLEOTIDE SEQUENCE</scope>
    <source>
        <strain evidence="11">JCM 19140</strain>
    </source>
</reference>
<dbReference type="GO" id="GO:0005737">
    <property type="term" value="C:cytoplasm"/>
    <property type="evidence" value="ECO:0007669"/>
    <property type="project" value="UniProtKB-SubCell"/>
</dbReference>
<organism evidence="11 12">
    <name type="scientific">Perspicuibacillus lycopersici</name>
    <dbReference type="NCBI Taxonomy" id="1325689"/>
    <lineage>
        <taxon>Bacteria</taxon>
        <taxon>Bacillati</taxon>
        <taxon>Bacillota</taxon>
        <taxon>Bacilli</taxon>
        <taxon>Bacillales</taxon>
        <taxon>Bacillaceae</taxon>
        <taxon>Perspicuibacillus</taxon>
    </lineage>
</organism>
<evidence type="ECO:0000313" key="11">
    <source>
        <dbReference type="EMBL" id="MCU9614766.1"/>
    </source>
</evidence>